<organism evidence="2">
    <name type="scientific">Anopheles coluzzii</name>
    <name type="common">African malaria mosquito</name>
    <dbReference type="NCBI Taxonomy" id="1518534"/>
    <lineage>
        <taxon>Eukaryota</taxon>
        <taxon>Metazoa</taxon>
        <taxon>Ecdysozoa</taxon>
        <taxon>Arthropoda</taxon>
        <taxon>Hexapoda</taxon>
        <taxon>Insecta</taxon>
        <taxon>Pterygota</taxon>
        <taxon>Neoptera</taxon>
        <taxon>Endopterygota</taxon>
        <taxon>Diptera</taxon>
        <taxon>Nematocera</taxon>
        <taxon>Culicoidea</taxon>
        <taxon>Culicidae</taxon>
        <taxon>Anophelinae</taxon>
        <taxon>Anopheles</taxon>
    </lineage>
</organism>
<protein>
    <recommendedName>
        <fullName evidence="1">Integrase catalytic domain-containing protein</fullName>
    </recommendedName>
</protein>
<dbReference type="InterPro" id="IPR036397">
    <property type="entry name" value="RNaseH_sf"/>
</dbReference>
<dbReference type="PANTHER" id="PTHR46889:SF4">
    <property type="entry name" value="TRANSPOSASE INSO FOR INSERTION SEQUENCE ELEMENT IS911B-RELATED"/>
    <property type="match status" value="1"/>
</dbReference>
<dbReference type="Gene3D" id="3.30.420.10">
    <property type="entry name" value="Ribonuclease H-like superfamily/Ribonuclease H"/>
    <property type="match status" value="1"/>
</dbReference>
<dbReference type="NCBIfam" id="NF033516">
    <property type="entry name" value="transpos_IS3"/>
    <property type="match status" value="1"/>
</dbReference>
<dbReference type="PANTHER" id="PTHR46889">
    <property type="entry name" value="TRANSPOSASE INSF FOR INSERTION SEQUENCE IS3B-RELATED"/>
    <property type="match status" value="1"/>
</dbReference>
<evidence type="ECO:0000259" key="1">
    <source>
        <dbReference type="PROSITE" id="PS50994"/>
    </source>
</evidence>
<dbReference type="InterPro" id="IPR001584">
    <property type="entry name" value="Integrase_cat-core"/>
</dbReference>
<dbReference type="SUPFAM" id="SSF53098">
    <property type="entry name" value="Ribonuclease H-like"/>
    <property type="match status" value="1"/>
</dbReference>
<dbReference type="EnsemblMetazoa" id="ACOM029248-RA">
    <property type="protein sequence ID" value="ACOM029248-PA.1"/>
    <property type="gene ID" value="ACOM029248"/>
</dbReference>
<dbReference type="GO" id="GO:0015074">
    <property type="term" value="P:DNA integration"/>
    <property type="evidence" value="ECO:0007669"/>
    <property type="project" value="InterPro"/>
</dbReference>
<dbReference type="InterPro" id="IPR050900">
    <property type="entry name" value="Transposase_IS3/IS150/IS904"/>
</dbReference>
<evidence type="ECO:0000313" key="2">
    <source>
        <dbReference type="EnsemblMetazoa" id="ACOM029248-PA.1"/>
    </source>
</evidence>
<dbReference type="InterPro" id="IPR048020">
    <property type="entry name" value="Transpos_IS3"/>
</dbReference>
<name>A0A8W7PC20_ANOCL</name>
<proteinExistence type="predicted"/>
<reference evidence="2" key="1">
    <citation type="submission" date="2022-08" db="UniProtKB">
        <authorList>
            <consortium name="EnsemblMetazoa"/>
        </authorList>
    </citation>
    <scope>IDENTIFICATION</scope>
</reference>
<dbReference type="Pfam" id="PF00665">
    <property type="entry name" value="rve"/>
    <property type="match status" value="1"/>
</dbReference>
<dbReference type="GO" id="GO:0003676">
    <property type="term" value="F:nucleic acid binding"/>
    <property type="evidence" value="ECO:0007669"/>
    <property type="project" value="InterPro"/>
</dbReference>
<accession>A0A8W7PC20</accession>
<feature type="domain" description="Integrase catalytic" evidence="1">
    <location>
        <begin position="51"/>
        <end position="213"/>
    </location>
</feature>
<dbReference type="AlphaFoldDB" id="A0A8W7PC20"/>
<dbReference type="Proteomes" id="UP000075882">
    <property type="component" value="Unassembled WGS sequence"/>
</dbReference>
<dbReference type="InterPro" id="IPR012337">
    <property type="entry name" value="RNaseH-like_sf"/>
</dbReference>
<dbReference type="PROSITE" id="PS50994">
    <property type="entry name" value="INTEGRASE"/>
    <property type="match status" value="1"/>
</dbReference>
<sequence length="220" mass="25476">MRQSGYNVGRWLARSLMQECGLASRQPGKPRYRGEREASLASPDLLKRQFKPSEPNRVWSGDISYIKVNGGWCYLALVIDLYSRRIVGSAISSSPDAELVCRALRNALETRPREKRLLFHSDQGGQYRSKKYRQLLWRNGVMQSMSRRGNCLDNSPMERVFRSLKSEWLPVGGYMDIHHAVRDIGEWIQSYYNTVRPHRHNGGLPPCEYEEQWKKATKVS</sequence>